<accession>A0AAP2CL44</accession>
<dbReference type="InterPro" id="IPR046584">
    <property type="entry name" value="DUF6642"/>
</dbReference>
<evidence type="ECO:0000313" key="2">
    <source>
        <dbReference type="Proteomes" id="UP001319104"/>
    </source>
</evidence>
<comment type="caution">
    <text evidence="1">The sequence shown here is derived from an EMBL/GenBank/DDBJ whole genome shotgun (WGS) entry which is preliminary data.</text>
</comment>
<sequence>MDYNQYIFSLEGEWEGTLKSKNTIEPTLEFLQHAYKIKFIHRRVALKEDLIYYLDQAVKAKYSNYNLIHLAFHGSSKEIWMADNKSSVGLEELAERYEGRFKGRTVHFGSCKTLKASPAELEYFLKMTEAELVSGYTVDVDFIDSAIFEIAYFTWMQEYKQKWRVPIKLKDEYPLLFERLGFVALSKKSSDIIMTE</sequence>
<reference evidence="1 2" key="1">
    <citation type="submission" date="2021-05" db="EMBL/GenBank/DDBJ databases">
        <authorList>
            <person name="Zhang Z.D."/>
            <person name="Osman G."/>
        </authorList>
    </citation>
    <scope>NUCLEOTIDE SEQUENCE [LARGE SCALE GENOMIC DNA]</scope>
    <source>
        <strain evidence="1 2">KCTC 32217</strain>
    </source>
</reference>
<dbReference type="Proteomes" id="UP001319104">
    <property type="component" value="Unassembled WGS sequence"/>
</dbReference>
<protein>
    <submittedName>
        <fullName evidence="1">Uncharacterized protein</fullName>
    </submittedName>
</protein>
<evidence type="ECO:0000313" key="1">
    <source>
        <dbReference type="EMBL" id="MBS9525940.1"/>
    </source>
</evidence>
<organism evidence="1 2">
    <name type="scientific">Litoribacter ruber</name>
    <dbReference type="NCBI Taxonomy" id="702568"/>
    <lineage>
        <taxon>Bacteria</taxon>
        <taxon>Pseudomonadati</taxon>
        <taxon>Bacteroidota</taxon>
        <taxon>Cytophagia</taxon>
        <taxon>Cytophagales</taxon>
        <taxon>Cyclobacteriaceae</taxon>
        <taxon>Litoribacter</taxon>
    </lineage>
</organism>
<dbReference type="Pfam" id="PF20347">
    <property type="entry name" value="DUF6642"/>
    <property type="match status" value="1"/>
</dbReference>
<dbReference type="RefSeq" id="WP_213946800.1">
    <property type="nucleotide sequence ID" value="NZ_JAHCMY010000025.1"/>
</dbReference>
<dbReference type="EMBL" id="JAHCMY010000025">
    <property type="protein sequence ID" value="MBS9525940.1"/>
    <property type="molecule type" value="Genomic_DNA"/>
</dbReference>
<name>A0AAP2CL44_9BACT</name>
<proteinExistence type="predicted"/>
<dbReference type="AlphaFoldDB" id="A0AAP2CL44"/>
<keyword evidence="2" id="KW-1185">Reference proteome</keyword>
<gene>
    <name evidence="1" type="ORF">KI659_18105</name>
</gene>